<dbReference type="GO" id="GO:0016787">
    <property type="term" value="F:hydrolase activity"/>
    <property type="evidence" value="ECO:0007669"/>
    <property type="project" value="UniProtKB-KW"/>
</dbReference>
<comment type="similarity">
    <text evidence="1">Belongs to the sulfatase family.</text>
</comment>
<dbReference type="PROSITE" id="PS00523">
    <property type="entry name" value="SULFATASE_1"/>
    <property type="match status" value="1"/>
</dbReference>
<evidence type="ECO:0000313" key="7">
    <source>
        <dbReference type="Proteomes" id="UP000279236"/>
    </source>
</evidence>
<dbReference type="GeneID" id="39585790"/>
<keyword evidence="3" id="KW-0378">Hydrolase</keyword>
<dbReference type="CDD" id="cd16031">
    <property type="entry name" value="G6S_like"/>
    <property type="match status" value="1"/>
</dbReference>
<dbReference type="InterPro" id="IPR024607">
    <property type="entry name" value="Sulfatase_CS"/>
</dbReference>
<evidence type="ECO:0000256" key="1">
    <source>
        <dbReference type="ARBA" id="ARBA00008779"/>
    </source>
</evidence>
<feature type="domain" description="Sulfatase N-terminal" evidence="5">
    <location>
        <begin position="6"/>
        <end position="387"/>
    </location>
</feature>
<dbReference type="RefSeq" id="XP_028474355.1">
    <property type="nucleotide sequence ID" value="XM_028617048.1"/>
</dbReference>
<keyword evidence="4" id="KW-0325">Glycoprotein</keyword>
<evidence type="ECO:0000259" key="5">
    <source>
        <dbReference type="Pfam" id="PF00884"/>
    </source>
</evidence>
<gene>
    <name evidence="6" type="ORF">EHS24_001247</name>
</gene>
<proteinExistence type="inferred from homology"/>
<dbReference type="PANTHER" id="PTHR43108">
    <property type="entry name" value="N-ACETYLGLUCOSAMINE-6-SULFATASE FAMILY MEMBER"/>
    <property type="match status" value="1"/>
</dbReference>
<comment type="caution">
    <text evidence="6">The sequence shown here is derived from an EMBL/GenBank/DDBJ whole genome shotgun (WGS) entry which is preliminary data.</text>
</comment>
<keyword evidence="2" id="KW-0732">Signal</keyword>
<evidence type="ECO:0000313" key="6">
    <source>
        <dbReference type="EMBL" id="RSH79208.1"/>
    </source>
</evidence>
<organism evidence="6 7">
    <name type="scientific">Apiotrichum porosum</name>
    <dbReference type="NCBI Taxonomy" id="105984"/>
    <lineage>
        <taxon>Eukaryota</taxon>
        <taxon>Fungi</taxon>
        <taxon>Dikarya</taxon>
        <taxon>Basidiomycota</taxon>
        <taxon>Agaricomycotina</taxon>
        <taxon>Tremellomycetes</taxon>
        <taxon>Trichosporonales</taxon>
        <taxon>Trichosporonaceae</taxon>
        <taxon>Apiotrichum</taxon>
    </lineage>
</organism>
<dbReference type="EMBL" id="RSCE01000010">
    <property type="protein sequence ID" value="RSH79208.1"/>
    <property type="molecule type" value="Genomic_DNA"/>
</dbReference>
<dbReference type="AlphaFoldDB" id="A0A427XK53"/>
<dbReference type="Proteomes" id="UP000279236">
    <property type="component" value="Unassembled WGS sequence"/>
</dbReference>
<dbReference type="OrthoDB" id="103349at2759"/>
<dbReference type="Gene3D" id="3.40.720.10">
    <property type="entry name" value="Alkaline Phosphatase, subunit A"/>
    <property type="match status" value="1"/>
</dbReference>
<dbReference type="InterPro" id="IPR000917">
    <property type="entry name" value="Sulfatase_N"/>
</dbReference>
<reference evidence="6 7" key="1">
    <citation type="submission" date="2018-11" db="EMBL/GenBank/DDBJ databases">
        <title>Genome sequence of Apiotrichum porosum DSM 27194.</title>
        <authorList>
            <person name="Aliyu H."/>
            <person name="Gorte O."/>
            <person name="Ochsenreither K."/>
        </authorList>
    </citation>
    <scope>NUCLEOTIDE SEQUENCE [LARGE SCALE GENOMIC DNA]</scope>
    <source>
        <strain evidence="6 7">DSM 27194</strain>
    </source>
</reference>
<dbReference type="PANTHER" id="PTHR43108:SF6">
    <property type="entry name" value="N-SULPHOGLUCOSAMINE SULPHOHYDROLASE"/>
    <property type="match status" value="1"/>
</dbReference>
<evidence type="ECO:0000256" key="3">
    <source>
        <dbReference type="ARBA" id="ARBA00022801"/>
    </source>
</evidence>
<evidence type="ECO:0000256" key="4">
    <source>
        <dbReference type="ARBA" id="ARBA00023180"/>
    </source>
</evidence>
<dbReference type="InterPro" id="IPR017850">
    <property type="entry name" value="Alkaline_phosphatase_core_sf"/>
</dbReference>
<dbReference type="STRING" id="105984.A0A427XK53"/>
<sequence>MTSSRPNIIFIMSDDHAAKAIGCYGAGINKTPNLDRIAEEGVKFNHCYVTNSICTPSRATILTGTHNHTNLVHTLDSKIDKLLPNVAKQLRAHGNYQTGMVGKWHLGEGKAHQPSGFDYWDIVPGQGQYFDPMFITEKGMNKEHGYATDIITDKAMNWISKRDKERPFFMQVHHKAPHRSWECHPKHRDLYKEDIKLPETFTDDYKTRAKAASVAKMKVTMDMTYFDLGLAQPEGGSEVGEPLAPGYWMISDRRIPFPEDVTKMRPLIDKETGESFTFKTQEELAKFKYQRYMQRYLRTVQSIDDNVGRLLDFLDAEGLADNTMVLYTSDQGFFLGEHGWFDKRFIYEESFQMPLMVRCPGLIKPGTVCNDIVSNVDFAPTWLEYAGLRKPTYMQGDSFLPSLKGEDYQSPDQVAYHRYWMHAEEFHNAYAHYGIRGRRYKLIFWYNEGLGLPGTGPDDPEQEWELFDCDEDPLELFNLWGNDGADLADVREKMVRLLEAKMEEIGDIPAHPIGLPADRLKEMYVPGANISARAQAHNM</sequence>
<name>A0A427XK53_9TREE</name>
<evidence type="ECO:0000256" key="2">
    <source>
        <dbReference type="ARBA" id="ARBA00022729"/>
    </source>
</evidence>
<accession>A0A427XK53</accession>
<protein>
    <recommendedName>
        <fullName evidence="5">Sulfatase N-terminal domain-containing protein</fullName>
    </recommendedName>
</protein>
<dbReference type="Pfam" id="PF00884">
    <property type="entry name" value="Sulfatase"/>
    <property type="match status" value="1"/>
</dbReference>
<dbReference type="SUPFAM" id="SSF53649">
    <property type="entry name" value="Alkaline phosphatase-like"/>
    <property type="match status" value="1"/>
</dbReference>
<keyword evidence="7" id="KW-1185">Reference proteome</keyword>